<keyword evidence="3" id="KW-0677">Repeat</keyword>
<feature type="transmembrane region" description="Helical" evidence="4">
    <location>
        <begin position="154"/>
        <end position="174"/>
    </location>
</feature>
<gene>
    <name evidence="5" type="ORF">PCOR1329_LOCUS6721</name>
</gene>
<keyword evidence="4" id="KW-1133">Transmembrane helix</keyword>
<sequence length="658" mass="73408">MREAEDSEESDPPEDASEGPHVRLRKCLFAFGVIIGFLFPVAIAVAAWNLMETGVAFDSASEATGGQIRAFLVVCLAAPMLIPLGLLSPMTGALVLHTPEAPVGFWKALQRGILKFKVLAGSILVFAITYYFNLLLEWDVLKQFWALQNHCQYFYLKLWALALCSIGSAIVAFWDFPIPMLGARLFLAFIAFFKLLPAVLLAMGLALYVNNPSEEWLEWGLAPFEKLRASSHFVEVFVLALPSMQIEIAALLSGTPIDDRNELLLSSLISLMTATHAFASMDLKGMVFRRVSGIPTVCGTAESISVVFILVYSFRFCNIGSRVLLFPLLHITCMEYHVGTVLFVGDLIAQCWLIWRATQSTPKLLFAVANVFSVTEPLLLSEGSVCTVNVRCWLSVQFVELFLVVVTLCCKPALVVELYESDQLLCLLFVAFSVLQWPLILVIRSRFVHRFDGADAEPVMGAMVNLFSHGYARTRWGPDAADWRSPIGLARNMWWPSLRNKQGTWNGSLQLFGDLGVKVVALLFQNDPHCKELWLEMNSIGDEGAKYIAEALKQNEALEWLDLDQNLITDEGAKELLHALEERPVRLHKLWLRANPIRDERLKVALESLVYELRIGDLDDEEGEDHMGTESDSDSDVEWCLTGETPYSGPVAATYVDA</sequence>
<evidence type="ECO:0000256" key="4">
    <source>
        <dbReference type="SAM" id="Phobius"/>
    </source>
</evidence>
<dbReference type="SMART" id="SM00368">
    <property type="entry name" value="LRR_RI"/>
    <property type="match status" value="3"/>
</dbReference>
<evidence type="ECO:0000313" key="6">
    <source>
        <dbReference type="Proteomes" id="UP001189429"/>
    </source>
</evidence>
<keyword evidence="4" id="KW-0472">Membrane</keyword>
<feature type="transmembrane region" description="Helical" evidence="4">
    <location>
        <begin position="293"/>
        <end position="312"/>
    </location>
</feature>
<feature type="transmembrane region" description="Helical" evidence="4">
    <location>
        <begin position="422"/>
        <end position="443"/>
    </location>
</feature>
<organism evidence="5 6">
    <name type="scientific">Prorocentrum cordatum</name>
    <dbReference type="NCBI Taxonomy" id="2364126"/>
    <lineage>
        <taxon>Eukaryota</taxon>
        <taxon>Sar</taxon>
        <taxon>Alveolata</taxon>
        <taxon>Dinophyceae</taxon>
        <taxon>Prorocentrales</taxon>
        <taxon>Prorocentraceae</taxon>
        <taxon>Prorocentrum</taxon>
    </lineage>
</organism>
<keyword evidence="1" id="KW-0343">GTPase activation</keyword>
<dbReference type="Gene3D" id="3.80.10.10">
    <property type="entry name" value="Ribonuclease Inhibitor"/>
    <property type="match status" value="1"/>
</dbReference>
<proteinExistence type="predicted"/>
<keyword evidence="6" id="KW-1185">Reference proteome</keyword>
<evidence type="ECO:0000256" key="1">
    <source>
        <dbReference type="ARBA" id="ARBA00022468"/>
    </source>
</evidence>
<evidence type="ECO:0000313" key="5">
    <source>
        <dbReference type="EMBL" id="CAK0797718.1"/>
    </source>
</evidence>
<dbReference type="PANTHER" id="PTHR24113:SF12">
    <property type="entry name" value="RAN GTPASE-ACTIVATING PROTEIN 1"/>
    <property type="match status" value="1"/>
</dbReference>
<feature type="transmembrane region" description="Helical" evidence="4">
    <location>
        <begin position="70"/>
        <end position="96"/>
    </location>
</feature>
<feature type="transmembrane region" description="Helical" evidence="4">
    <location>
        <begin position="27"/>
        <end position="50"/>
    </location>
</feature>
<dbReference type="SUPFAM" id="SSF52047">
    <property type="entry name" value="RNI-like"/>
    <property type="match status" value="1"/>
</dbReference>
<dbReference type="EMBL" id="CAUYUJ010001803">
    <property type="protein sequence ID" value="CAK0797718.1"/>
    <property type="molecule type" value="Genomic_DNA"/>
</dbReference>
<comment type="caution">
    <text evidence="5">The sequence shown here is derived from an EMBL/GenBank/DDBJ whole genome shotgun (WGS) entry which is preliminary data.</text>
</comment>
<feature type="transmembrane region" description="Helical" evidence="4">
    <location>
        <begin position="324"/>
        <end position="344"/>
    </location>
</feature>
<dbReference type="InterPro" id="IPR027038">
    <property type="entry name" value="RanGap"/>
</dbReference>
<name>A0ABN9Q3Z2_9DINO</name>
<reference evidence="5" key="1">
    <citation type="submission" date="2023-10" db="EMBL/GenBank/DDBJ databases">
        <authorList>
            <person name="Chen Y."/>
            <person name="Shah S."/>
            <person name="Dougan E. K."/>
            <person name="Thang M."/>
            <person name="Chan C."/>
        </authorList>
    </citation>
    <scope>NUCLEOTIDE SEQUENCE [LARGE SCALE GENOMIC DNA]</scope>
</reference>
<feature type="transmembrane region" description="Helical" evidence="4">
    <location>
        <begin position="186"/>
        <end position="209"/>
    </location>
</feature>
<feature type="transmembrane region" description="Helical" evidence="4">
    <location>
        <begin position="116"/>
        <end position="134"/>
    </location>
</feature>
<keyword evidence="4" id="KW-0812">Transmembrane</keyword>
<evidence type="ECO:0000256" key="2">
    <source>
        <dbReference type="ARBA" id="ARBA00022614"/>
    </source>
</evidence>
<dbReference type="PANTHER" id="PTHR24113">
    <property type="entry name" value="RAN GTPASE-ACTIVATING PROTEIN 1"/>
    <property type="match status" value="1"/>
</dbReference>
<dbReference type="Proteomes" id="UP001189429">
    <property type="component" value="Unassembled WGS sequence"/>
</dbReference>
<dbReference type="InterPro" id="IPR032675">
    <property type="entry name" value="LRR_dom_sf"/>
</dbReference>
<protein>
    <submittedName>
        <fullName evidence="5">Uncharacterized protein</fullName>
    </submittedName>
</protein>
<evidence type="ECO:0000256" key="3">
    <source>
        <dbReference type="ARBA" id="ARBA00022737"/>
    </source>
</evidence>
<accession>A0ABN9Q3Z2</accession>
<keyword evidence="2" id="KW-0433">Leucine-rich repeat</keyword>